<organism evidence="1 2">
    <name type="scientific">Dreissena polymorpha</name>
    <name type="common">Zebra mussel</name>
    <name type="synonym">Mytilus polymorpha</name>
    <dbReference type="NCBI Taxonomy" id="45954"/>
    <lineage>
        <taxon>Eukaryota</taxon>
        <taxon>Metazoa</taxon>
        <taxon>Spiralia</taxon>
        <taxon>Lophotrochozoa</taxon>
        <taxon>Mollusca</taxon>
        <taxon>Bivalvia</taxon>
        <taxon>Autobranchia</taxon>
        <taxon>Heteroconchia</taxon>
        <taxon>Euheterodonta</taxon>
        <taxon>Imparidentia</taxon>
        <taxon>Neoheterodontei</taxon>
        <taxon>Myida</taxon>
        <taxon>Dreissenoidea</taxon>
        <taxon>Dreissenidae</taxon>
        <taxon>Dreissena</taxon>
    </lineage>
</organism>
<evidence type="ECO:0000313" key="2">
    <source>
        <dbReference type="Proteomes" id="UP000828390"/>
    </source>
</evidence>
<dbReference type="EMBL" id="JAIWYP010000012">
    <property type="protein sequence ID" value="KAH3724928.1"/>
    <property type="molecule type" value="Genomic_DNA"/>
</dbReference>
<reference evidence="1" key="1">
    <citation type="journal article" date="2019" name="bioRxiv">
        <title>The Genome of the Zebra Mussel, Dreissena polymorpha: A Resource for Invasive Species Research.</title>
        <authorList>
            <person name="McCartney M.A."/>
            <person name="Auch B."/>
            <person name="Kono T."/>
            <person name="Mallez S."/>
            <person name="Zhang Y."/>
            <person name="Obille A."/>
            <person name="Becker A."/>
            <person name="Abrahante J.E."/>
            <person name="Garbe J."/>
            <person name="Badalamenti J.P."/>
            <person name="Herman A."/>
            <person name="Mangelson H."/>
            <person name="Liachko I."/>
            <person name="Sullivan S."/>
            <person name="Sone E.D."/>
            <person name="Koren S."/>
            <person name="Silverstein K.A.T."/>
            <person name="Beckman K.B."/>
            <person name="Gohl D.M."/>
        </authorList>
    </citation>
    <scope>NUCLEOTIDE SEQUENCE</scope>
    <source>
        <strain evidence="1">Duluth1</strain>
        <tissue evidence="1">Whole animal</tissue>
    </source>
</reference>
<reference evidence="1" key="2">
    <citation type="submission" date="2020-11" db="EMBL/GenBank/DDBJ databases">
        <authorList>
            <person name="McCartney M.A."/>
            <person name="Auch B."/>
            <person name="Kono T."/>
            <person name="Mallez S."/>
            <person name="Becker A."/>
            <person name="Gohl D.M."/>
            <person name="Silverstein K.A.T."/>
            <person name="Koren S."/>
            <person name="Bechman K.B."/>
            <person name="Herman A."/>
            <person name="Abrahante J.E."/>
            <person name="Garbe J."/>
        </authorList>
    </citation>
    <scope>NUCLEOTIDE SEQUENCE</scope>
    <source>
        <strain evidence="1">Duluth1</strain>
        <tissue evidence="1">Whole animal</tissue>
    </source>
</reference>
<keyword evidence="2" id="KW-1185">Reference proteome</keyword>
<dbReference type="AlphaFoldDB" id="A0A9D4CI63"/>
<gene>
    <name evidence="1" type="ORF">DPMN_050755</name>
</gene>
<proteinExistence type="predicted"/>
<protein>
    <submittedName>
        <fullName evidence="1">Uncharacterized protein</fullName>
    </submittedName>
</protein>
<name>A0A9D4CI63_DREPO</name>
<sequence>MVEDKLTFQAKHVRQAVCHSSTMSMATDDSDRAIDTLMALLQSLKHCNHQAATKTAVEKLKQV</sequence>
<accession>A0A9D4CI63</accession>
<dbReference type="Proteomes" id="UP000828390">
    <property type="component" value="Unassembled WGS sequence"/>
</dbReference>
<comment type="caution">
    <text evidence="1">The sequence shown here is derived from an EMBL/GenBank/DDBJ whole genome shotgun (WGS) entry which is preliminary data.</text>
</comment>
<evidence type="ECO:0000313" key="1">
    <source>
        <dbReference type="EMBL" id="KAH3724928.1"/>
    </source>
</evidence>